<name>A0A1G8LUN3_9GAMM</name>
<dbReference type="EMBL" id="FNEM01000002">
    <property type="protein sequence ID" value="SDI59431.1"/>
    <property type="molecule type" value="Genomic_DNA"/>
</dbReference>
<organism evidence="2 3">
    <name type="scientific">Ferrimonas sediminum</name>
    <dbReference type="NCBI Taxonomy" id="718193"/>
    <lineage>
        <taxon>Bacteria</taxon>
        <taxon>Pseudomonadati</taxon>
        <taxon>Pseudomonadota</taxon>
        <taxon>Gammaproteobacteria</taxon>
        <taxon>Alteromonadales</taxon>
        <taxon>Ferrimonadaceae</taxon>
        <taxon>Ferrimonas</taxon>
    </lineage>
</organism>
<dbReference type="InterPro" id="IPR037873">
    <property type="entry name" value="BamE-like"/>
</dbReference>
<dbReference type="PROSITE" id="PS51257">
    <property type="entry name" value="PROKAR_LIPOPROTEIN"/>
    <property type="match status" value="1"/>
</dbReference>
<evidence type="ECO:0008006" key="4">
    <source>
        <dbReference type="Google" id="ProtNLM"/>
    </source>
</evidence>
<dbReference type="OrthoDB" id="5422169at2"/>
<evidence type="ECO:0000313" key="3">
    <source>
        <dbReference type="Proteomes" id="UP000199527"/>
    </source>
</evidence>
<dbReference type="Proteomes" id="UP000199527">
    <property type="component" value="Unassembled WGS sequence"/>
</dbReference>
<evidence type="ECO:0000256" key="1">
    <source>
        <dbReference type="ARBA" id="ARBA00022729"/>
    </source>
</evidence>
<proteinExistence type="predicted"/>
<reference evidence="3" key="1">
    <citation type="submission" date="2016-10" db="EMBL/GenBank/DDBJ databases">
        <authorList>
            <person name="Varghese N."/>
            <person name="Submissions S."/>
        </authorList>
    </citation>
    <scope>NUCLEOTIDE SEQUENCE [LARGE SCALE GENOMIC DNA]</scope>
    <source>
        <strain evidence="3">DSM 23317</strain>
    </source>
</reference>
<gene>
    <name evidence="2" type="ORF">SAMN04488540_102177</name>
</gene>
<evidence type="ECO:0000313" key="2">
    <source>
        <dbReference type="EMBL" id="SDI59431.1"/>
    </source>
</evidence>
<dbReference type="Gene3D" id="3.30.1450.10">
    <property type="match status" value="1"/>
</dbReference>
<sequence>MRWMGITVAALLLLSGCSRITQDNYDKLELGMSKADVEAVIGRADDCSGSMGTETCVWGTDQRQIKVGFAADRAMLFTHKGL</sequence>
<accession>A0A1G8LUN3</accession>
<dbReference type="AlphaFoldDB" id="A0A1G8LUN3"/>
<dbReference type="RefSeq" id="WP_090361884.1">
    <property type="nucleotide sequence ID" value="NZ_FNEM01000002.1"/>
</dbReference>
<keyword evidence="1" id="KW-0732">Signal</keyword>
<protein>
    <recommendedName>
        <fullName evidence="4">Beta-barrel assembly machine subunit BamE</fullName>
    </recommendedName>
</protein>
<keyword evidence="3" id="KW-1185">Reference proteome</keyword>